<accession>A0A2T0HQE7</accession>
<sequence length="78" mass="9046">MSDWIRVEDRLPEEGQQVICTGFQYANTFGRRYVAPSTYHDEVFYGYVDEDDDERTPPDAGEMHSPTHWQPLPAPPTE</sequence>
<dbReference type="RefSeq" id="WP_106118502.1">
    <property type="nucleotide sequence ID" value="NZ_PVUH01000025.1"/>
</dbReference>
<protein>
    <recommendedName>
        <fullName evidence="2">DUF551 domain-containing protein</fullName>
    </recommendedName>
</protein>
<proteinExistence type="predicted"/>
<comment type="caution">
    <text evidence="3">The sequence shown here is derived from an EMBL/GenBank/DDBJ whole genome shotgun (WGS) entry which is preliminary data.</text>
</comment>
<evidence type="ECO:0000313" key="3">
    <source>
        <dbReference type="EMBL" id="PRW85322.1"/>
    </source>
</evidence>
<reference evidence="3 4" key="1">
    <citation type="submission" date="2018-03" db="EMBL/GenBank/DDBJ databases">
        <title>Blue discolouration in mozzarella cheese caused by Pseudomonas fluorescens.</title>
        <authorList>
            <person name="Chiesa F."/>
            <person name="Dalmasso A."/>
            <person name="Lomonaco S."/>
        </authorList>
    </citation>
    <scope>NUCLEOTIDE SEQUENCE [LARGE SCALE GENOMIC DNA]</scope>
    <source>
        <strain evidence="3 4">11293</strain>
    </source>
</reference>
<dbReference type="Pfam" id="PF04448">
    <property type="entry name" value="DUF551"/>
    <property type="match status" value="1"/>
</dbReference>
<evidence type="ECO:0000259" key="2">
    <source>
        <dbReference type="Pfam" id="PF04448"/>
    </source>
</evidence>
<evidence type="ECO:0000256" key="1">
    <source>
        <dbReference type="SAM" id="MobiDB-lite"/>
    </source>
</evidence>
<feature type="domain" description="DUF551" evidence="2">
    <location>
        <begin position="4"/>
        <end position="77"/>
    </location>
</feature>
<dbReference type="AlphaFoldDB" id="A0A2T0HQE7"/>
<gene>
    <name evidence="3" type="ORF">C7A10_27150</name>
</gene>
<dbReference type="InterPro" id="IPR007539">
    <property type="entry name" value="DUF551"/>
</dbReference>
<feature type="region of interest" description="Disordered" evidence="1">
    <location>
        <begin position="49"/>
        <end position="78"/>
    </location>
</feature>
<dbReference type="EMBL" id="PVUH01000025">
    <property type="protein sequence ID" value="PRW85322.1"/>
    <property type="molecule type" value="Genomic_DNA"/>
</dbReference>
<evidence type="ECO:0000313" key="4">
    <source>
        <dbReference type="Proteomes" id="UP000239731"/>
    </source>
</evidence>
<organism evidence="3 4">
    <name type="scientific">Pseudomonas fluorescens</name>
    <dbReference type="NCBI Taxonomy" id="294"/>
    <lineage>
        <taxon>Bacteria</taxon>
        <taxon>Pseudomonadati</taxon>
        <taxon>Pseudomonadota</taxon>
        <taxon>Gammaproteobacteria</taxon>
        <taxon>Pseudomonadales</taxon>
        <taxon>Pseudomonadaceae</taxon>
        <taxon>Pseudomonas</taxon>
    </lineage>
</organism>
<dbReference type="Proteomes" id="UP000239731">
    <property type="component" value="Unassembled WGS sequence"/>
</dbReference>
<name>A0A2T0HQE7_PSEFL</name>